<feature type="transmembrane region" description="Helical" evidence="5">
    <location>
        <begin position="341"/>
        <end position="363"/>
    </location>
</feature>
<dbReference type="PANTHER" id="PTHR10283">
    <property type="entry name" value="SOLUTE CARRIER FAMILY 13 MEMBER"/>
    <property type="match status" value="1"/>
</dbReference>
<feature type="transmembrane region" description="Helical" evidence="5">
    <location>
        <begin position="191"/>
        <end position="211"/>
    </location>
</feature>
<evidence type="ECO:0000256" key="3">
    <source>
        <dbReference type="ARBA" id="ARBA00022989"/>
    </source>
</evidence>
<proteinExistence type="predicted"/>
<accession>E0XS45</accession>
<feature type="transmembrane region" description="Helical" evidence="5">
    <location>
        <begin position="310"/>
        <end position="329"/>
    </location>
</feature>
<feature type="transmembrane region" description="Helical" evidence="5">
    <location>
        <begin position="54"/>
        <end position="73"/>
    </location>
</feature>
<dbReference type="InterPro" id="IPR001898">
    <property type="entry name" value="SLC13A/DASS"/>
</dbReference>
<sequence>MKLINVIRWFLKVFTKLDKKKKGWPPVRFFIFGLIALISIFIFVTEPFGFSDELSSSAVLVLLVVGALATGVIPEQITILIFFLLAMLFVVAAPQIVFSGFMSGAFWLVFGGLIIGTAVEITGLGNRIAQGLISYVSGSYMWVVATIVLINGILIFLMPSTLSRVVLLIPIIMSISDQMGYLRGSKPANGLVMATVLTAYLCSTSVLPANVPNNVLMGASETFLNTPIRYFEYFLLHFPILGFLKAVIIWGVVVYLFKPEKSKVNTPIGDTRSIKKSKTQLLKDERRILMLLMCALLLWATDAVHGITPAWVSLAIGIACLFPKFGVVSPSEFKEKVAIGSLLYVAGIIGIGAVVADSGLGSYLSKVMIEASNLSPESPLSGFIVLSGISMLLSFFSTMPGVPAIMIPLAPDLQVASGLPLKTVVMTQVIGFSTVWLPYQVPPIIVGMQLAGVPMAVGIKVTSLIAILSITLLTPLIIIWWQFLGYLPYGII</sequence>
<protein>
    <recommendedName>
        <fullName evidence="7">Di-and tricarboxylate transporters</fullName>
    </recommendedName>
</protein>
<dbReference type="EMBL" id="GU474858">
    <property type="protein sequence ID" value="ADI17236.1"/>
    <property type="molecule type" value="Genomic_DNA"/>
</dbReference>
<keyword evidence="2 5" id="KW-0812">Transmembrane</keyword>
<evidence type="ECO:0000256" key="4">
    <source>
        <dbReference type="ARBA" id="ARBA00023136"/>
    </source>
</evidence>
<feature type="transmembrane region" description="Helical" evidence="5">
    <location>
        <begin position="459"/>
        <end position="481"/>
    </location>
</feature>
<dbReference type="GO" id="GO:1905039">
    <property type="term" value="P:carboxylic acid transmembrane transport"/>
    <property type="evidence" value="ECO:0007669"/>
    <property type="project" value="UniProtKB-ARBA"/>
</dbReference>
<feature type="transmembrane region" description="Helical" evidence="5">
    <location>
        <begin position="80"/>
        <end position="98"/>
    </location>
</feature>
<dbReference type="Pfam" id="PF00939">
    <property type="entry name" value="Na_sulph_symp"/>
    <property type="match status" value="1"/>
</dbReference>
<evidence type="ECO:0000256" key="5">
    <source>
        <dbReference type="SAM" id="Phobius"/>
    </source>
</evidence>
<name>E0XS45_9PROT</name>
<feature type="transmembrane region" description="Helical" evidence="5">
    <location>
        <begin position="231"/>
        <end position="257"/>
    </location>
</feature>
<feature type="transmembrane region" description="Helical" evidence="5">
    <location>
        <begin position="132"/>
        <end position="156"/>
    </location>
</feature>
<evidence type="ECO:0008006" key="7">
    <source>
        <dbReference type="Google" id="ProtNLM"/>
    </source>
</evidence>
<keyword evidence="4 5" id="KW-0472">Membrane</keyword>
<feature type="transmembrane region" description="Helical" evidence="5">
    <location>
        <begin position="104"/>
        <end position="125"/>
    </location>
</feature>
<comment type="subcellular location">
    <subcellularLocation>
        <location evidence="1">Membrane</location>
        <topology evidence="1">Multi-pass membrane protein</topology>
    </subcellularLocation>
</comment>
<organism evidence="6">
    <name type="scientific">uncultured alpha proteobacterium HF0070_14E07</name>
    <dbReference type="NCBI Taxonomy" id="710804"/>
    <lineage>
        <taxon>Bacteria</taxon>
        <taxon>Pseudomonadati</taxon>
        <taxon>Pseudomonadota</taxon>
        <taxon>Alphaproteobacteria</taxon>
        <taxon>environmental samples</taxon>
    </lineage>
</organism>
<dbReference type="GO" id="GO:0005886">
    <property type="term" value="C:plasma membrane"/>
    <property type="evidence" value="ECO:0007669"/>
    <property type="project" value="TreeGrafter"/>
</dbReference>
<dbReference type="PANTHER" id="PTHR10283:SF82">
    <property type="entry name" value="SOLUTE CARRIER FAMILY 13 MEMBER 2"/>
    <property type="match status" value="1"/>
</dbReference>
<reference evidence="6" key="1">
    <citation type="journal article" date="2011" name="Environ. Microbiol.">
        <title>Time-series analyses of Monterey Bay coastal microbial picoplankton using a 'genome proxy' microarray.</title>
        <authorList>
            <person name="Rich V.I."/>
            <person name="Pham V.D."/>
            <person name="Eppley J."/>
            <person name="Shi Y."/>
            <person name="DeLong E.F."/>
        </authorList>
    </citation>
    <scope>NUCLEOTIDE SEQUENCE</scope>
</reference>
<feature type="transmembrane region" description="Helical" evidence="5">
    <location>
        <begin position="383"/>
        <end position="407"/>
    </location>
</feature>
<evidence type="ECO:0000256" key="1">
    <source>
        <dbReference type="ARBA" id="ARBA00004141"/>
    </source>
</evidence>
<feature type="transmembrane region" description="Helical" evidence="5">
    <location>
        <begin position="29"/>
        <end position="48"/>
    </location>
</feature>
<evidence type="ECO:0000256" key="2">
    <source>
        <dbReference type="ARBA" id="ARBA00022692"/>
    </source>
</evidence>
<keyword evidence="3 5" id="KW-1133">Transmembrane helix</keyword>
<dbReference type="GO" id="GO:0008514">
    <property type="term" value="F:organic anion transmembrane transporter activity"/>
    <property type="evidence" value="ECO:0007669"/>
    <property type="project" value="UniProtKB-ARBA"/>
</dbReference>
<evidence type="ECO:0000313" key="6">
    <source>
        <dbReference type="EMBL" id="ADI17236.1"/>
    </source>
</evidence>
<dbReference type="AlphaFoldDB" id="E0XS45"/>